<evidence type="ECO:0000259" key="1">
    <source>
        <dbReference type="Pfam" id="PF02518"/>
    </source>
</evidence>
<accession>A0A7Y7XEF3</accession>
<evidence type="ECO:0000313" key="2">
    <source>
        <dbReference type="EMBL" id="NWB98317.1"/>
    </source>
</evidence>
<evidence type="ECO:0000313" key="3">
    <source>
        <dbReference type="Proteomes" id="UP000539985"/>
    </source>
</evidence>
<name>A0A7Y7XEF3_9PSED</name>
<dbReference type="EMBL" id="JACAQB010000008">
    <property type="protein sequence ID" value="NWB98317.1"/>
    <property type="molecule type" value="Genomic_DNA"/>
</dbReference>
<gene>
    <name evidence="2" type="ORF">HX882_20665</name>
</gene>
<sequence length="710" mass="80732">MLNKHPLRVQSHILRLLGDQLIGHDRLAVFELVKNSYDADASEVSITIELNSTDPCVKVEDNGSGMNLSTITGAWLEVGTDSKRTVQNRVRSKTFNRLPLGEKGVGRLAVQKLGKKLQVITKEKNSAEYEFNIDWDILIGSSKYLNDNLSVEVTERATPSHFKTGSGTFIKISDLYLTDWKRGDIRELYRLVKSLSNPFNRVDSFNVSLDVPGRQDEISGLPDVEDMLDRAMWKLTYRLDEKGVFRWAYFFQPPKYKGLQRRYKRHTGLLDMLPEKGEDTKTGKQKKEQKIFVTPEILKTIGPIKGRIYAFHQSPEILRLFGDSQQMKAWLTGQSGVRVYRDRVRVFNYGEPGDDWLHLNARRINTPGKKLGSNSIVSYIDLDLDKSTGLREKTNREGFDENNSFDNLRAIALSIFDKFERELAPDRDAIDKAIKNTEKLPPIENAFDEIIKVAKKHKLEQEILPAVASIRNELDSFKAVMVGSGMANMNIGLAFHEMVHGVDNIVGQLERNSNKEIILSTVRHLRSLLDTFKPLLQREKNRSLPVNELTTRVLKMHEHRFPRHEVALSDWTNDTDKAINFKIKGPLNLVIGAISNVIDNAIYWSRYRKELENRSEPAAILILSSWDQELKEGTLAIIDNGMGFQLNPDSIAKPFMTMKAGGSGLGLYFARLVLESMGGRFMVCRADELRDDFNFSPSYDGAAVVFTFKD</sequence>
<dbReference type="AlphaFoldDB" id="A0A7Y7XEF3"/>
<dbReference type="Pfam" id="PF13589">
    <property type="entry name" value="HATPase_c_3"/>
    <property type="match status" value="1"/>
</dbReference>
<reference evidence="2 3" key="1">
    <citation type="submission" date="2020-04" db="EMBL/GenBank/DDBJ databases">
        <title>Molecular characterization of pseudomonads from Agaricus bisporus reveal novel blotch 2 pathogens in Western Europe.</title>
        <authorList>
            <person name="Taparia T."/>
            <person name="Krijger M."/>
            <person name="Haynes E."/>
            <person name="Elpinstone J.G."/>
            <person name="Noble R."/>
            <person name="Van Der Wolf J."/>
        </authorList>
    </citation>
    <scope>NUCLEOTIDE SEQUENCE [LARGE SCALE GENOMIC DNA]</scope>
    <source>
        <strain evidence="2 3">H7001</strain>
    </source>
</reference>
<organism evidence="2 3">
    <name type="scientific">Pseudomonas gingeri</name>
    <dbReference type="NCBI Taxonomy" id="117681"/>
    <lineage>
        <taxon>Bacteria</taxon>
        <taxon>Pseudomonadati</taxon>
        <taxon>Pseudomonadota</taxon>
        <taxon>Gammaproteobacteria</taxon>
        <taxon>Pseudomonadales</taxon>
        <taxon>Pseudomonadaceae</taxon>
        <taxon>Pseudomonas</taxon>
    </lineage>
</organism>
<dbReference type="SUPFAM" id="SSF55874">
    <property type="entry name" value="ATPase domain of HSP90 chaperone/DNA topoisomerase II/histidine kinase"/>
    <property type="match status" value="2"/>
</dbReference>
<dbReference type="InterPro" id="IPR003594">
    <property type="entry name" value="HATPase_dom"/>
</dbReference>
<dbReference type="InterPro" id="IPR036890">
    <property type="entry name" value="HATPase_C_sf"/>
</dbReference>
<proteinExistence type="predicted"/>
<dbReference type="Gene3D" id="3.30.565.10">
    <property type="entry name" value="Histidine kinase-like ATPase, C-terminal domain"/>
    <property type="match status" value="2"/>
</dbReference>
<dbReference type="Pfam" id="PF02518">
    <property type="entry name" value="HATPase_c"/>
    <property type="match status" value="1"/>
</dbReference>
<dbReference type="GO" id="GO:0005524">
    <property type="term" value="F:ATP binding"/>
    <property type="evidence" value="ECO:0007669"/>
    <property type="project" value="UniProtKB-KW"/>
</dbReference>
<keyword evidence="2" id="KW-0547">Nucleotide-binding</keyword>
<comment type="caution">
    <text evidence="2">The sequence shown here is derived from an EMBL/GenBank/DDBJ whole genome shotgun (WGS) entry which is preliminary data.</text>
</comment>
<dbReference type="RefSeq" id="WP_177103911.1">
    <property type="nucleotide sequence ID" value="NZ_JACAQB010000008.1"/>
</dbReference>
<dbReference type="Proteomes" id="UP000539985">
    <property type="component" value="Unassembled WGS sequence"/>
</dbReference>
<protein>
    <submittedName>
        <fullName evidence="2">ATP-binding protein</fullName>
    </submittedName>
</protein>
<keyword evidence="2" id="KW-0067">ATP-binding</keyword>
<feature type="domain" description="Histidine kinase/HSP90-like ATPase" evidence="1">
    <location>
        <begin position="593"/>
        <end position="690"/>
    </location>
</feature>